<dbReference type="OrthoDB" id="1642753at2759"/>
<accession>A0A2P5XV90</accession>
<proteinExistence type="predicted"/>
<protein>
    <submittedName>
        <fullName evidence="1">Uncharacterized protein</fullName>
    </submittedName>
</protein>
<dbReference type="InterPro" id="IPR052997">
    <property type="entry name" value="RRT15-like"/>
</dbReference>
<reference evidence="1 2" key="1">
    <citation type="submission" date="2015-01" db="EMBL/GenBank/DDBJ databases">
        <title>Genome of allotetraploid Gossypium barbadense reveals genomic plasticity and fiber elongation in cotton evolution.</title>
        <authorList>
            <person name="Chen X."/>
            <person name="Liu X."/>
            <person name="Zhao B."/>
            <person name="Zheng H."/>
            <person name="Hu Y."/>
            <person name="Lu G."/>
            <person name="Yang C."/>
            <person name="Chen J."/>
            <person name="Shan C."/>
            <person name="Zhang L."/>
            <person name="Zhou Y."/>
            <person name="Wang L."/>
            <person name="Guo W."/>
            <person name="Bai Y."/>
            <person name="Ruan J."/>
            <person name="Shangguan X."/>
            <person name="Mao Y."/>
            <person name="Jiang J."/>
            <person name="Zhu Y."/>
            <person name="Lei J."/>
            <person name="Kang H."/>
            <person name="Chen S."/>
            <person name="He X."/>
            <person name="Wang R."/>
            <person name="Wang Y."/>
            <person name="Chen J."/>
            <person name="Wang L."/>
            <person name="Yu S."/>
            <person name="Wang B."/>
            <person name="Wei J."/>
            <person name="Song S."/>
            <person name="Lu X."/>
            <person name="Gao Z."/>
            <person name="Gu W."/>
            <person name="Deng X."/>
            <person name="Ma D."/>
            <person name="Wang S."/>
            <person name="Liang W."/>
            <person name="Fang L."/>
            <person name="Cai C."/>
            <person name="Zhu X."/>
            <person name="Zhou B."/>
            <person name="Zhang Y."/>
            <person name="Chen Z."/>
            <person name="Xu S."/>
            <person name="Zhu R."/>
            <person name="Wang S."/>
            <person name="Zhang T."/>
            <person name="Zhao G."/>
        </authorList>
    </citation>
    <scope>NUCLEOTIDE SEQUENCE [LARGE SCALE GENOMIC DNA]</scope>
    <source>
        <strain evidence="2">cv. Xinhai21</strain>
        <tissue evidence="1">Leaf</tissue>
    </source>
</reference>
<dbReference type="EMBL" id="KZ664162">
    <property type="protein sequence ID" value="PPS07269.1"/>
    <property type="molecule type" value="Genomic_DNA"/>
</dbReference>
<evidence type="ECO:0000313" key="1">
    <source>
        <dbReference type="EMBL" id="PPS07269.1"/>
    </source>
</evidence>
<dbReference type="Proteomes" id="UP000239757">
    <property type="component" value="Unassembled WGS sequence"/>
</dbReference>
<sequence length="131" mass="14430">MIGKADIEGSKSNFAMNTWLPQASYPYDVPPQPNSPPNNIFCLDRLAEASLGSKNRGRAPPPIHEISKITLKVVVFQFRLRAPTYPTSLKSFHKFGIESSSTGSSFPTDSAKPIPLVVVSLDSRQGQWKSR</sequence>
<name>A0A2P5XV90_GOSBA</name>
<dbReference type="PANTHER" id="PTHR33047">
    <property type="entry name" value="PROTEIN TAR1"/>
    <property type="match status" value="1"/>
</dbReference>
<gene>
    <name evidence="1" type="ORF">GOBAR_AA13376</name>
</gene>
<dbReference type="PANTHER" id="PTHR33047:SF8">
    <property type="entry name" value="REGULATOR OF RDNA TRANSCRIPTION PROTEIN 15"/>
    <property type="match status" value="1"/>
</dbReference>
<dbReference type="AlphaFoldDB" id="A0A2P5XV90"/>
<evidence type="ECO:0000313" key="2">
    <source>
        <dbReference type="Proteomes" id="UP000239757"/>
    </source>
</evidence>
<organism evidence="1 2">
    <name type="scientific">Gossypium barbadense</name>
    <name type="common">Sea Island cotton</name>
    <name type="synonym">Hibiscus barbadensis</name>
    <dbReference type="NCBI Taxonomy" id="3634"/>
    <lineage>
        <taxon>Eukaryota</taxon>
        <taxon>Viridiplantae</taxon>
        <taxon>Streptophyta</taxon>
        <taxon>Embryophyta</taxon>
        <taxon>Tracheophyta</taxon>
        <taxon>Spermatophyta</taxon>
        <taxon>Magnoliopsida</taxon>
        <taxon>eudicotyledons</taxon>
        <taxon>Gunneridae</taxon>
        <taxon>Pentapetalae</taxon>
        <taxon>rosids</taxon>
        <taxon>malvids</taxon>
        <taxon>Malvales</taxon>
        <taxon>Malvaceae</taxon>
        <taxon>Malvoideae</taxon>
        <taxon>Gossypium</taxon>
    </lineage>
</organism>